<evidence type="ECO:0000313" key="2">
    <source>
        <dbReference type="Proteomes" id="UP000198897"/>
    </source>
</evidence>
<sequence>MEILNKKGEISVRKQRTLSFEDLVKENIRSIEEDEQLMDQIDERIEQRHNERIKQIPS</sequence>
<name>A0A1I2T8Z3_9BACI</name>
<accession>A0A1I2T8Z3</accession>
<evidence type="ECO:0000313" key="1">
    <source>
        <dbReference type="EMBL" id="SFG61355.1"/>
    </source>
</evidence>
<proteinExistence type="predicted"/>
<gene>
    <name evidence="1" type="ORF">SAMN05216353_16315</name>
</gene>
<dbReference type="InterPro" id="IPR025004">
    <property type="entry name" value="SenN/SenS"/>
</dbReference>
<dbReference type="Pfam" id="PF13040">
    <property type="entry name" value="Fur_reg_FbpB"/>
    <property type="match status" value="1"/>
</dbReference>
<keyword evidence="2" id="KW-1185">Reference proteome</keyword>
<dbReference type="EMBL" id="FOOG01000063">
    <property type="protein sequence ID" value="SFG61355.1"/>
    <property type="molecule type" value="Genomic_DNA"/>
</dbReference>
<dbReference type="Proteomes" id="UP000198897">
    <property type="component" value="Unassembled WGS sequence"/>
</dbReference>
<reference evidence="2" key="1">
    <citation type="submission" date="2016-10" db="EMBL/GenBank/DDBJ databases">
        <authorList>
            <person name="Varghese N."/>
            <person name="Submissions S."/>
        </authorList>
    </citation>
    <scope>NUCLEOTIDE SEQUENCE [LARGE SCALE GENOMIC DNA]</scope>
    <source>
        <strain evidence="2">FP5</strain>
    </source>
</reference>
<protein>
    <submittedName>
        <fullName evidence="1">Fur-regulated basic protein B</fullName>
    </submittedName>
</protein>
<organism evidence="1 2">
    <name type="scientific">Halobacillus alkaliphilus</name>
    <dbReference type="NCBI Taxonomy" id="396056"/>
    <lineage>
        <taxon>Bacteria</taxon>
        <taxon>Bacillati</taxon>
        <taxon>Bacillota</taxon>
        <taxon>Bacilli</taxon>
        <taxon>Bacillales</taxon>
        <taxon>Bacillaceae</taxon>
        <taxon>Halobacillus</taxon>
    </lineage>
</organism>
<dbReference type="AlphaFoldDB" id="A0A1I2T8Z3"/>